<dbReference type="InterPro" id="IPR058625">
    <property type="entry name" value="MdtA-like_BSH"/>
</dbReference>
<name>A0A934K8V9_9BACT</name>
<reference evidence="9" key="1">
    <citation type="submission" date="2020-10" db="EMBL/GenBank/DDBJ databases">
        <title>Ca. Dormibacterota MAGs.</title>
        <authorList>
            <person name="Montgomery K."/>
        </authorList>
    </citation>
    <scope>NUCLEOTIDE SEQUENCE [LARGE SCALE GENOMIC DNA]</scope>
    <source>
        <strain evidence="9">SC8812_S17_10</strain>
    </source>
</reference>
<organism evidence="9 10">
    <name type="scientific">Candidatus Nephthysia bennettiae</name>
    <dbReference type="NCBI Taxonomy" id="3127016"/>
    <lineage>
        <taxon>Bacteria</taxon>
        <taxon>Bacillati</taxon>
        <taxon>Candidatus Dormiibacterota</taxon>
        <taxon>Candidatus Dormibacteria</taxon>
        <taxon>Candidatus Dormibacterales</taxon>
        <taxon>Candidatus Dormibacteraceae</taxon>
        <taxon>Candidatus Nephthysia</taxon>
    </lineage>
</organism>
<evidence type="ECO:0000313" key="10">
    <source>
        <dbReference type="Proteomes" id="UP000612893"/>
    </source>
</evidence>
<feature type="transmembrane region" description="Helical" evidence="5">
    <location>
        <begin position="20"/>
        <end position="42"/>
    </location>
</feature>
<dbReference type="GO" id="GO:0030313">
    <property type="term" value="C:cell envelope"/>
    <property type="evidence" value="ECO:0007669"/>
    <property type="project" value="UniProtKB-SubCell"/>
</dbReference>
<feature type="compositionally biased region" description="Low complexity" evidence="4">
    <location>
        <begin position="360"/>
        <end position="383"/>
    </location>
</feature>
<dbReference type="InterPro" id="IPR058792">
    <property type="entry name" value="Beta-barrel_RND_2"/>
</dbReference>
<keyword evidence="5" id="KW-0472">Membrane</keyword>
<comment type="caution">
    <text evidence="9">The sequence shown here is derived from an EMBL/GenBank/DDBJ whole genome shotgun (WGS) entry which is preliminary data.</text>
</comment>
<keyword evidence="10" id="KW-1185">Reference proteome</keyword>
<dbReference type="Gene3D" id="2.40.50.100">
    <property type="match status" value="2"/>
</dbReference>
<evidence type="ECO:0000313" key="9">
    <source>
        <dbReference type="EMBL" id="MBJ7597833.1"/>
    </source>
</evidence>
<dbReference type="Gene3D" id="2.40.30.170">
    <property type="match status" value="1"/>
</dbReference>
<sequence length="576" mass="58394">MRQGLARDRLTRPAITRQHAIVGVLALLALVLLAVIVSDVFFPRTGGGTAARTFAVQRGMVQAAVTGTGTIVPASQQNVGFRVAGQLSEVDVKVGDHVGAGQVLARIDPTTYQTALDQASASLQQAQATLSNTLNGNAVQSAQHSLASAQQLYNDTVNSINLTNQQDANSVAADQQQLSSDQAASLSSGQLSEDQSAVNVAQDQLNQDNAQFQRFQCFANPPPNPAACPTGIQLQRDQQALSQAQQKLNLDNQASSRVTADQQKLSQDQFKATSDQVNGQKQLDQGQSSITQAQDQLNSQTIQRPNTILQQEAQVASAQAQVQAAQNNLKGTTLAAPVDGTILSLSGAVGETVGTGGGLTALAPGSSAPQPSSSGASSASGASGSSGGGASGGSSGFAVLGNISGLEVVAPFAEADAAKVSNTESGTVTFDALPGLSVPAHVLAVAASSTVVSNVTNYYVTLNLDQPDQRLKSGMTANANVVVSQASDVLMVPNSAITRLGGQAYVTVLSSDGKTQTRIPVETGTVGDSTTEISSGLSEGQKVVLPQLRLSNTSGTGTGRGLGGGGGGGGGAVRVG</sequence>
<evidence type="ECO:0000259" key="8">
    <source>
        <dbReference type="Pfam" id="PF25967"/>
    </source>
</evidence>
<dbReference type="InterPro" id="IPR058627">
    <property type="entry name" value="MdtA-like_C"/>
</dbReference>
<feature type="coiled-coil region" evidence="3">
    <location>
        <begin position="308"/>
        <end position="335"/>
    </location>
</feature>
<dbReference type="Pfam" id="PF25954">
    <property type="entry name" value="Beta-barrel_RND_2"/>
    <property type="match status" value="1"/>
</dbReference>
<dbReference type="InterPro" id="IPR050465">
    <property type="entry name" value="UPF0194_transport"/>
</dbReference>
<feature type="region of interest" description="Disordered" evidence="4">
    <location>
        <begin position="252"/>
        <end position="298"/>
    </location>
</feature>
<protein>
    <submittedName>
        <fullName evidence="9">Biotin/lipoyl-binding protein</fullName>
    </submittedName>
</protein>
<proteinExistence type="predicted"/>
<feature type="domain" description="Multidrug resistance protein MdtA-like barrel-sandwich hybrid" evidence="6">
    <location>
        <begin position="78"/>
        <end position="145"/>
    </location>
</feature>
<dbReference type="RefSeq" id="WP_338200363.1">
    <property type="nucleotide sequence ID" value="NZ_JAEKNR010000082.1"/>
</dbReference>
<dbReference type="SUPFAM" id="SSF111369">
    <property type="entry name" value="HlyD-like secretion proteins"/>
    <property type="match status" value="2"/>
</dbReference>
<evidence type="ECO:0000256" key="3">
    <source>
        <dbReference type="SAM" id="Coils"/>
    </source>
</evidence>
<evidence type="ECO:0000256" key="5">
    <source>
        <dbReference type="SAM" id="Phobius"/>
    </source>
</evidence>
<dbReference type="Pfam" id="PF25917">
    <property type="entry name" value="BSH_RND"/>
    <property type="match status" value="1"/>
</dbReference>
<evidence type="ECO:0000259" key="7">
    <source>
        <dbReference type="Pfam" id="PF25954"/>
    </source>
</evidence>
<evidence type="ECO:0000256" key="1">
    <source>
        <dbReference type="ARBA" id="ARBA00004196"/>
    </source>
</evidence>
<feature type="compositionally biased region" description="Gly residues" evidence="4">
    <location>
        <begin position="556"/>
        <end position="576"/>
    </location>
</feature>
<keyword evidence="5" id="KW-0812">Transmembrane</keyword>
<dbReference type="AlphaFoldDB" id="A0A934K8V9"/>
<dbReference type="Pfam" id="PF25967">
    <property type="entry name" value="RND-MFP_C"/>
    <property type="match status" value="1"/>
</dbReference>
<dbReference type="EMBL" id="JAEKNR010000082">
    <property type="protein sequence ID" value="MBJ7597833.1"/>
    <property type="molecule type" value="Genomic_DNA"/>
</dbReference>
<comment type="subcellular location">
    <subcellularLocation>
        <location evidence="1">Cell envelope</location>
    </subcellularLocation>
</comment>
<accession>A0A934K8V9</accession>
<feature type="region of interest" description="Disordered" evidence="4">
    <location>
        <begin position="360"/>
        <end position="388"/>
    </location>
</feature>
<gene>
    <name evidence="9" type="ORF">JF922_07075</name>
</gene>
<dbReference type="Proteomes" id="UP000612893">
    <property type="component" value="Unassembled WGS sequence"/>
</dbReference>
<dbReference type="Gene3D" id="1.10.287.470">
    <property type="entry name" value="Helix hairpin bin"/>
    <property type="match status" value="2"/>
</dbReference>
<dbReference type="Gene3D" id="2.40.420.20">
    <property type="match status" value="1"/>
</dbReference>
<evidence type="ECO:0000259" key="6">
    <source>
        <dbReference type="Pfam" id="PF25917"/>
    </source>
</evidence>
<keyword evidence="5" id="KW-1133">Transmembrane helix</keyword>
<keyword evidence="2 3" id="KW-0175">Coiled coil</keyword>
<feature type="domain" description="CusB-like beta-barrel" evidence="7">
    <location>
        <begin position="409"/>
        <end position="481"/>
    </location>
</feature>
<feature type="region of interest" description="Disordered" evidence="4">
    <location>
        <begin position="552"/>
        <end position="576"/>
    </location>
</feature>
<feature type="domain" description="Multidrug resistance protein MdtA-like C-terminal permuted SH3" evidence="8">
    <location>
        <begin position="488"/>
        <end position="545"/>
    </location>
</feature>
<evidence type="ECO:0000256" key="2">
    <source>
        <dbReference type="ARBA" id="ARBA00023054"/>
    </source>
</evidence>
<dbReference type="PANTHER" id="PTHR32347">
    <property type="entry name" value="EFFLUX SYSTEM COMPONENT YKNX-RELATED"/>
    <property type="match status" value="1"/>
</dbReference>
<evidence type="ECO:0000256" key="4">
    <source>
        <dbReference type="SAM" id="MobiDB-lite"/>
    </source>
</evidence>